<evidence type="ECO:0000313" key="3">
    <source>
        <dbReference type="Proteomes" id="UP000030111"/>
    </source>
</evidence>
<dbReference type="RefSeq" id="WP_026992175.1">
    <property type="nucleotide sequence ID" value="NZ_JRLY01000001.1"/>
</dbReference>
<evidence type="ECO:0000313" key="2">
    <source>
        <dbReference type="EMBL" id="KGO94795.1"/>
    </source>
</evidence>
<keyword evidence="1" id="KW-0732">Signal</keyword>
<dbReference type="PROSITE" id="PS51257">
    <property type="entry name" value="PROKAR_LIPOPROTEIN"/>
    <property type="match status" value="1"/>
</dbReference>
<evidence type="ECO:0000256" key="1">
    <source>
        <dbReference type="SAM" id="SignalP"/>
    </source>
</evidence>
<dbReference type="EMBL" id="JRLY01000001">
    <property type="protein sequence ID" value="KGO94795.1"/>
    <property type="molecule type" value="Genomic_DNA"/>
</dbReference>
<organism evidence="2 3">
    <name type="scientific">Flavobacterium subsaxonicum WB 4.1-42 = DSM 21790</name>
    <dbReference type="NCBI Taxonomy" id="1121898"/>
    <lineage>
        <taxon>Bacteria</taxon>
        <taxon>Pseudomonadati</taxon>
        <taxon>Bacteroidota</taxon>
        <taxon>Flavobacteriia</taxon>
        <taxon>Flavobacteriales</taxon>
        <taxon>Flavobacteriaceae</taxon>
        <taxon>Flavobacterium</taxon>
    </lineage>
</organism>
<reference evidence="2 3" key="1">
    <citation type="submission" date="2013-09" db="EMBL/GenBank/DDBJ databases">
        <authorList>
            <person name="Zeng Z."/>
            <person name="Chen C."/>
        </authorList>
    </citation>
    <scope>NUCLEOTIDE SEQUENCE [LARGE SCALE GENOMIC DNA]</scope>
    <source>
        <strain evidence="2 3">WB 4.1-42</strain>
    </source>
</reference>
<dbReference type="Proteomes" id="UP000030111">
    <property type="component" value="Unassembled WGS sequence"/>
</dbReference>
<comment type="caution">
    <text evidence="2">The sequence shown here is derived from an EMBL/GenBank/DDBJ whole genome shotgun (WGS) entry which is preliminary data.</text>
</comment>
<dbReference type="OrthoDB" id="1202013at2"/>
<keyword evidence="2" id="KW-0413">Isomerase</keyword>
<gene>
    <name evidence="2" type="ORF">Q766_01390</name>
</gene>
<name>A0A0A2N2W1_9FLAO</name>
<protein>
    <submittedName>
        <fullName evidence="2">DNA topoisomerase IV subunit A</fullName>
    </submittedName>
</protein>
<accession>A0A0A2N2W1</accession>
<keyword evidence="3" id="KW-1185">Reference proteome</keyword>
<dbReference type="eggNOG" id="ENOG5031KQA">
    <property type="taxonomic scope" value="Bacteria"/>
</dbReference>
<dbReference type="AlphaFoldDB" id="A0A0A2N2W1"/>
<sequence>MKKLLYIILPAFLLVACYSQERNCADFKTGKFRFETTIDGKTQITELTRTDSLQTETYNGKTTQASVRWLNDCEFVLKDLEATSKEEKESIHMKILTTKDNAATVEYSIVGDTHKQKGTVTKLN</sequence>
<feature type="chain" id="PRO_5002003979" evidence="1">
    <location>
        <begin position="22"/>
        <end position="124"/>
    </location>
</feature>
<feature type="signal peptide" evidence="1">
    <location>
        <begin position="1"/>
        <end position="21"/>
    </location>
</feature>
<dbReference type="GO" id="GO:0016853">
    <property type="term" value="F:isomerase activity"/>
    <property type="evidence" value="ECO:0007669"/>
    <property type="project" value="UniProtKB-KW"/>
</dbReference>
<proteinExistence type="predicted"/>
<dbReference type="STRING" id="1121898.GCA_000422725_00751"/>